<dbReference type="EMBL" id="AJWZ01003499">
    <property type="protein sequence ID" value="EKC68078.1"/>
    <property type="molecule type" value="Genomic_DNA"/>
</dbReference>
<evidence type="ECO:0000313" key="2">
    <source>
        <dbReference type="EMBL" id="EKC81222.1"/>
    </source>
</evidence>
<name>K1U7H7_9ZZZZ</name>
<sequence>RLLDGIIKPTKIRNPFLDENDDE</sequence>
<dbReference type="EMBL" id="AJWY01000406">
    <property type="protein sequence ID" value="EKC81222.1"/>
    <property type="molecule type" value="Genomic_DNA"/>
</dbReference>
<organism evidence="2">
    <name type="scientific">human gut metagenome</name>
    <dbReference type="NCBI Taxonomy" id="408170"/>
    <lineage>
        <taxon>unclassified sequences</taxon>
        <taxon>metagenomes</taxon>
        <taxon>organismal metagenomes</taxon>
    </lineage>
</organism>
<comment type="caution">
    <text evidence="2">The sequence shown here is derived from an EMBL/GenBank/DDBJ whole genome shotgun (WGS) entry which is preliminary data.</text>
</comment>
<accession>K1U7H7</accession>
<gene>
    <name evidence="2" type="ORF">LEA_00567</name>
    <name evidence="1" type="ORF">OBE_05122</name>
</gene>
<proteinExistence type="predicted"/>
<protein>
    <submittedName>
        <fullName evidence="2">Uncharacterized protein</fullName>
    </submittedName>
</protein>
<reference evidence="2" key="1">
    <citation type="journal article" date="2013" name="Environ. Microbiol.">
        <title>Microbiota from the distal guts of lean and obese adolescents exhibit partial functional redundancy besides clear differences in community structure.</title>
        <authorList>
            <person name="Ferrer M."/>
            <person name="Ruiz A."/>
            <person name="Lanza F."/>
            <person name="Haange S.B."/>
            <person name="Oberbach A."/>
            <person name="Till H."/>
            <person name="Bargiela R."/>
            <person name="Campoy C."/>
            <person name="Segura M.T."/>
            <person name="Richter M."/>
            <person name="von Bergen M."/>
            <person name="Seifert J."/>
            <person name="Suarez A."/>
        </authorList>
    </citation>
    <scope>NUCLEOTIDE SEQUENCE</scope>
</reference>
<feature type="non-terminal residue" evidence="2">
    <location>
        <position position="1"/>
    </location>
</feature>
<dbReference type="AlphaFoldDB" id="K1U7H7"/>
<evidence type="ECO:0000313" key="1">
    <source>
        <dbReference type="EMBL" id="EKC68078.1"/>
    </source>
</evidence>